<evidence type="ECO:0000313" key="3">
    <source>
        <dbReference type="Proteomes" id="UP000469452"/>
    </source>
</evidence>
<sequence length="675" mass="72911">MVKLSEVFLDDKQIWDLIRVISSNAKASGQPCSVAAIDAAIKDSLATRHLCSLALGEHETADSAPTRSHLINAVVVDATASPVSLVSTRMLPSYAHPKCHSHSGPACFYCGDPTHVLTNYKLLASDYSRGTIRDGFPQEVFEKHGKKSARRLSSRKIRDDHPRRDDYDRDNGDDRGGGSAGAPRGFATAVEMTAIALGAMKAIEAVAPRRFTDITLYHSDCPHVPSSITIEKCVVSSNSGDIVDPPGGLYRSHRDVVSSSDIGVTLVSTASVVPVHRPGNLSRRDDVDRAPVTGRTIPCYMADLVMWLLLLHLPALRVCRSPPSTHSQRDTSASDSILDQVIPPTACADMTTDRHRGTSPPIHVVVAANNQFALKVMLTGHASSPENRDIPSSVVYPLASDTSSCTPYQDYFSSYVPCALSLTVGNGSKLPVVGYGSIYMETLMSSTDVTLPMRSRALRLKFGLHCPQLRFNLLSVAHAADDGYAIAFPSRSMCTITTPIDDVVSASTNAMGLFSFHAIPYGRLKVGQAAPAIDPLENKVLLTDFCNSRASRTVIDDLHMYAYSGVYRPVIVTPAASPLTLVFIAVTPEASPLRTHTPASGSEATFWSALNGILTHPPRDIIDPQAFSVSVDCLYSLVSDSRLSNVELARLWHRRLGHPGIGALDHMIKENPDLQ</sequence>
<feature type="region of interest" description="Disordered" evidence="1">
    <location>
        <begin position="143"/>
        <end position="184"/>
    </location>
</feature>
<feature type="compositionally biased region" description="Basic residues" evidence="1">
    <location>
        <begin position="144"/>
        <end position="155"/>
    </location>
</feature>
<gene>
    <name evidence="2" type="ORF">AaE_014802</name>
</gene>
<dbReference type="VEuPathDB" id="FungiDB:H257_15018"/>
<reference evidence="2 3" key="1">
    <citation type="submission" date="2019-06" db="EMBL/GenBank/DDBJ databases">
        <title>Genomics analysis of Aphanomyces spp. identifies a new class of oomycete effector associated with host adaptation.</title>
        <authorList>
            <person name="Gaulin E."/>
        </authorList>
    </citation>
    <scope>NUCLEOTIDE SEQUENCE [LARGE SCALE GENOMIC DNA]</scope>
    <source>
        <strain evidence="2 3">E</strain>
    </source>
</reference>
<evidence type="ECO:0000256" key="1">
    <source>
        <dbReference type="SAM" id="MobiDB-lite"/>
    </source>
</evidence>
<feature type="compositionally biased region" description="Basic and acidic residues" evidence="1">
    <location>
        <begin position="156"/>
        <end position="176"/>
    </location>
</feature>
<dbReference type="Proteomes" id="UP000469452">
    <property type="component" value="Unassembled WGS sequence"/>
</dbReference>
<organism evidence="2 3">
    <name type="scientific">Aphanomyces astaci</name>
    <name type="common">Crayfish plague agent</name>
    <dbReference type="NCBI Taxonomy" id="112090"/>
    <lineage>
        <taxon>Eukaryota</taxon>
        <taxon>Sar</taxon>
        <taxon>Stramenopiles</taxon>
        <taxon>Oomycota</taxon>
        <taxon>Saprolegniomycetes</taxon>
        <taxon>Saprolegniales</taxon>
        <taxon>Verrucalvaceae</taxon>
        <taxon>Aphanomyces</taxon>
    </lineage>
</organism>
<accession>A0A6A4Z5R9</accession>
<protein>
    <recommendedName>
        <fullName evidence="4">GAG-pre-integrase domain-containing protein</fullName>
    </recommendedName>
</protein>
<evidence type="ECO:0008006" key="4">
    <source>
        <dbReference type="Google" id="ProtNLM"/>
    </source>
</evidence>
<name>A0A6A4Z5R9_APHAT</name>
<evidence type="ECO:0000313" key="2">
    <source>
        <dbReference type="EMBL" id="KAF0704705.1"/>
    </source>
</evidence>
<proteinExistence type="predicted"/>
<comment type="caution">
    <text evidence="2">The sequence shown here is derived from an EMBL/GenBank/DDBJ whole genome shotgun (WGS) entry which is preliminary data.</text>
</comment>
<dbReference type="AlphaFoldDB" id="A0A6A4Z5R9"/>
<feature type="non-terminal residue" evidence="2">
    <location>
        <position position="675"/>
    </location>
</feature>
<dbReference type="EMBL" id="VJMI01020349">
    <property type="protein sequence ID" value="KAF0704705.1"/>
    <property type="molecule type" value="Genomic_DNA"/>
</dbReference>